<keyword evidence="1" id="KW-0472">Membrane</keyword>
<reference evidence="2 3" key="1">
    <citation type="submission" date="2018-08" db="EMBL/GenBank/DDBJ databases">
        <title>Murine metabolic-syndrome-specific gut microbial biobank.</title>
        <authorList>
            <person name="Liu C."/>
        </authorList>
    </citation>
    <scope>NUCLEOTIDE SEQUENCE [LARGE SCALE GENOMIC DNA]</scope>
    <source>
        <strain evidence="2 3">583</strain>
    </source>
</reference>
<keyword evidence="3" id="KW-1185">Reference proteome</keyword>
<sequence>MKGKYLSILLIAFSVVTGTIYSVLYFVFKTDLHIISLILRLLIVFLGIYYLNIDNKKKLEAKKFIPFFIVEIIVFIINIVIYDIERGANFSTLELGITGGGIDVFISIILIIYILVANRSYKVYEKE</sequence>
<comment type="caution">
    <text evidence="2">The sequence shown here is derived from an EMBL/GenBank/DDBJ whole genome shotgun (WGS) entry which is preliminary data.</text>
</comment>
<proteinExistence type="predicted"/>
<evidence type="ECO:0000313" key="3">
    <source>
        <dbReference type="Proteomes" id="UP000467132"/>
    </source>
</evidence>
<keyword evidence="1" id="KW-0812">Transmembrane</keyword>
<organism evidence="2 3">
    <name type="scientific">Senegalia massiliensis</name>
    <dbReference type="NCBI Taxonomy" id="1720316"/>
    <lineage>
        <taxon>Bacteria</taxon>
        <taxon>Bacillati</taxon>
        <taxon>Bacillota</taxon>
        <taxon>Clostridia</taxon>
        <taxon>Eubacteriales</taxon>
        <taxon>Clostridiaceae</taxon>
        <taxon>Senegalia</taxon>
    </lineage>
</organism>
<evidence type="ECO:0000256" key="1">
    <source>
        <dbReference type="SAM" id="Phobius"/>
    </source>
</evidence>
<dbReference type="RefSeq" id="WP_160196726.1">
    <property type="nucleotide sequence ID" value="NZ_QXXA01000005.1"/>
</dbReference>
<evidence type="ECO:0000313" key="2">
    <source>
        <dbReference type="EMBL" id="NBI06249.1"/>
    </source>
</evidence>
<feature type="transmembrane region" description="Helical" evidence="1">
    <location>
        <begin position="96"/>
        <end position="116"/>
    </location>
</feature>
<keyword evidence="1" id="KW-1133">Transmembrane helix</keyword>
<feature type="transmembrane region" description="Helical" evidence="1">
    <location>
        <begin position="64"/>
        <end position="84"/>
    </location>
</feature>
<feature type="transmembrane region" description="Helical" evidence="1">
    <location>
        <begin position="34"/>
        <end position="52"/>
    </location>
</feature>
<dbReference type="Proteomes" id="UP000467132">
    <property type="component" value="Unassembled WGS sequence"/>
</dbReference>
<dbReference type="AlphaFoldDB" id="A0A845QWU4"/>
<gene>
    <name evidence="2" type="ORF">D3Z33_05155</name>
</gene>
<feature type="transmembrane region" description="Helical" evidence="1">
    <location>
        <begin position="7"/>
        <end position="28"/>
    </location>
</feature>
<name>A0A845QWU4_9CLOT</name>
<dbReference type="EMBL" id="QXXA01000005">
    <property type="protein sequence ID" value="NBI06249.1"/>
    <property type="molecule type" value="Genomic_DNA"/>
</dbReference>
<accession>A0A845QWU4</accession>
<protein>
    <submittedName>
        <fullName evidence="2">Uncharacterized protein</fullName>
    </submittedName>
</protein>